<dbReference type="GO" id="GO:0140359">
    <property type="term" value="F:ABC-type transporter activity"/>
    <property type="evidence" value="ECO:0007669"/>
    <property type="project" value="InterPro"/>
</dbReference>
<dbReference type="InterPro" id="IPR013525">
    <property type="entry name" value="ABC2_TM"/>
</dbReference>
<evidence type="ECO:0000256" key="2">
    <source>
        <dbReference type="ARBA" id="ARBA00022448"/>
    </source>
</evidence>
<dbReference type="PROSITE" id="PS00211">
    <property type="entry name" value="ABC_TRANSPORTER_1"/>
    <property type="match status" value="1"/>
</dbReference>
<dbReference type="PANTHER" id="PTHR48041">
    <property type="entry name" value="ABC TRANSPORTER G FAMILY MEMBER 28"/>
    <property type="match status" value="1"/>
</dbReference>
<keyword evidence="12" id="KW-1185">Reference proteome</keyword>
<evidence type="ECO:0000313" key="11">
    <source>
        <dbReference type="EMBL" id="KXS21830.1"/>
    </source>
</evidence>
<evidence type="ECO:0000256" key="5">
    <source>
        <dbReference type="ARBA" id="ARBA00022840"/>
    </source>
</evidence>
<keyword evidence="5" id="KW-0067">ATP-binding</keyword>
<feature type="transmembrane region" description="Helical" evidence="9">
    <location>
        <begin position="628"/>
        <end position="652"/>
    </location>
</feature>
<proteinExistence type="predicted"/>
<dbReference type="InterPro" id="IPR017871">
    <property type="entry name" value="ABC_transporter-like_CS"/>
</dbReference>
<feature type="transmembrane region" description="Helical" evidence="9">
    <location>
        <begin position="551"/>
        <end position="570"/>
    </location>
</feature>
<keyword evidence="7 9" id="KW-0472">Membrane</keyword>
<dbReference type="GO" id="GO:0016887">
    <property type="term" value="F:ATP hydrolysis activity"/>
    <property type="evidence" value="ECO:0007669"/>
    <property type="project" value="InterPro"/>
</dbReference>
<keyword evidence="4" id="KW-0547">Nucleotide-binding</keyword>
<dbReference type="OrthoDB" id="66620at2759"/>
<dbReference type="EMBL" id="KQ965732">
    <property type="protein sequence ID" value="KXS21830.1"/>
    <property type="molecule type" value="Genomic_DNA"/>
</dbReference>
<protein>
    <submittedName>
        <fullName evidence="11">p-loop containing nucleoside triphosphate hydrolase protein</fullName>
    </submittedName>
</protein>
<evidence type="ECO:0000256" key="7">
    <source>
        <dbReference type="ARBA" id="ARBA00023136"/>
    </source>
</evidence>
<dbReference type="Pfam" id="PF19055">
    <property type="entry name" value="ABC2_membrane_7"/>
    <property type="match status" value="1"/>
</dbReference>
<evidence type="ECO:0000256" key="6">
    <source>
        <dbReference type="ARBA" id="ARBA00022989"/>
    </source>
</evidence>
<dbReference type="InterPro" id="IPR050352">
    <property type="entry name" value="ABCG_transporters"/>
</dbReference>
<evidence type="ECO:0000256" key="9">
    <source>
        <dbReference type="SAM" id="Phobius"/>
    </source>
</evidence>
<feature type="region of interest" description="Disordered" evidence="8">
    <location>
        <begin position="21"/>
        <end position="46"/>
    </location>
</feature>
<feature type="transmembrane region" description="Helical" evidence="9">
    <location>
        <begin position="440"/>
        <end position="462"/>
    </location>
</feature>
<dbReference type="CDD" id="cd03213">
    <property type="entry name" value="ABCG_EPDR"/>
    <property type="match status" value="1"/>
</dbReference>
<dbReference type="PROSITE" id="PS50893">
    <property type="entry name" value="ABC_TRANSPORTER_2"/>
    <property type="match status" value="1"/>
</dbReference>
<dbReference type="Proteomes" id="UP000070544">
    <property type="component" value="Unassembled WGS sequence"/>
</dbReference>
<feature type="transmembrane region" description="Helical" evidence="9">
    <location>
        <begin position="405"/>
        <end position="428"/>
    </location>
</feature>
<keyword evidence="3 9" id="KW-0812">Transmembrane</keyword>
<dbReference type="InterPro" id="IPR043926">
    <property type="entry name" value="ABCG_dom"/>
</dbReference>
<dbReference type="GO" id="GO:0005524">
    <property type="term" value="F:ATP binding"/>
    <property type="evidence" value="ECO:0007669"/>
    <property type="project" value="UniProtKB-KW"/>
</dbReference>
<dbReference type="AlphaFoldDB" id="A0A139AYP9"/>
<dbReference type="InterPro" id="IPR003593">
    <property type="entry name" value="AAA+_ATPase"/>
</dbReference>
<evidence type="ECO:0000256" key="3">
    <source>
        <dbReference type="ARBA" id="ARBA00022692"/>
    </source>
</evidence>
<dbReference type="InterPro" id="IPR003439">
    <property type="entry name" value="ABC_transporter-like_ATP-bd"/>
</dbReference>
<organism evidence="11 12">
    <name type="scientific">Gonapodya prolifera (strain JEL478)</name>
    <name type="common">Monoblepharis prolifera</name>
    <dbReference type="NCBI Taxonomy" id="1344416"/>
    <lineage>
        <taxon>Eukaryota</taxon>
        <taxon>Fungi</taxon>
        <taxon>Fungi incertae sedis</taxon>
        <taxon>Chytridiomycota</taxon>
        <taxon>Chytridiomycota incertae sedis</taxon>
        <taxon>Monoblepharidomycetes</taxon>
        <taxon>Monoblepharidales</taxon>
        <taxon>Gonapodyaceae</taxon>
        <taxon>Gonapodya</taxon>
    </lineage>
</organism>
<dbReference type="OMA" id="WWKQFWL"/>
<sequence length="663" mass="72077">MATTENEKGIDAAGLSIPLMKAATARGPSPSQTSESTEGKEKSGAKAVRRGVDIVWDNIKAWTEVGSKKNKQTKEILRGVSGFINPGELVAILGGSGAGKTTLLNALSGRLPPSIHLSGSVLVNGAKRDRRRWKREVAYVEQEDLLLPTLTVRETLTFAAEMRLPDADYTPAQKAERVETLLNSLGLAEIANTKVGDSMKGGISGGQRKRLSIACEMVADPKTIFLDEPTSGLDAFTAFTLAEQLKKLANEGKTVLATLHMPRETIVEMFDKLILMSQGEIVWVGHVREAMEWFASLGFPTPKNTNPADHFLDIISTDNRTPAVLAESRARLEKFSTAWKDRAAADSRSRTVSGVATPTKPGTQITTAPSVDVGEGNYRKWNVSIMKEFWLLLSRDAKATYRNPAVMLATVAQALTSIILIGIVYLRLDFSQASVQSRSGLLFFITINTTFSALIPVLNAFGETRKFIVRERASGSYHVGSAFYAKLFTTLPITMGSSGGFAAIVYWMTNLHPDGFVYFKFIVIMVVMAITCMSMGMLIASIAPNAQVGSVIAPIFNLIFIVFGGNFANLDSIPVFIRWLQWISPVKYSYSALMINEFSGLTFTCDSGSTRCFATGEQVLEYFSLGSISVGVSLLVLAGLSIFLQTTALLALRRTTRPNSVII</sequence>
<dbReference type="GO" id="GO:0016020">
    <property type="term" value="C:membrane"/>
    <property type="evidence" value="ECO:0007669"/>
    <property type="project" value="UniProtKB-SubCell"/>
</dbReference>
<dbReference type="Gene3D" id="3.40.50.300">
    <property type="entry name" value="P-loop containing nucleotide triphosphate hydrolases"/>
    <property type="match status" value="1"/>
</dbReference>
<feature type="transmembrane region" description="Helical" evidence="9">
    <location>
        <begin position="483"/>
        <end position="509"/>
    </location>
</feature>
<comment type="subcellular location">
    <subcellularLocation>
        <location evidence="1">Membrane</location>
        <topology evidence="1">Multi-pass membrane protein</topology>
    </subcellularLocation>
</comment>
<dbReference type="Pfam" id="PF00005">
    <property type="entry name" value="ABC_tran"/>
    <property type="match status" value="1"/>
</dbReference>
<dbReference type="SMART" id="SM00382">
    <property type="entry name" value="AAA"/>
    <property type="match status" value="1"/>
</dbReference>
<keyword evidence="6 9" id="KW-1133">Transmembrane helix</keyword>
<dbReference type="SUPFAM" id="SSF52540">
    <property type="entry name" value="P-loop containing nucleoside triphosphate hydrolases"/>
    <property type="match status" value="1"/>
</dbReference>
<evidence type="ECO:0000256" key="8">
    <source>
        <dbReference type="SAM" id="MobiDB-lite"/>
    </source>
</evidence>
<evidence type="ECO:0000259" key="10">
    <source>
        <dbReference type="PROSITE" id="PS50893"/>
    </source>
</evidence>
<name>A0A139AYP9_GONPJ</name>
<feature type="domain" description="ABC transporter" evidence="10">
    <location>
        <begin position="54"/>
        <end position="303"/>
    </location>
</feature>
<dbReference type="PANTHER" id="PTHR48041:SF122">
    <property type="entry name" value="ABC TRANSPORTER DOMAIN-CONTAINING PROTEIN"/>
    <property type="match status" value="1"/>
</dbReference>
<accession>A0A139AYP9</accession>
<evidence type="ECO:0000256" key="4">
    <source>
        <dbReference type="ARBA" id="ARBA00022741"/>
    </source>
</evidence>
<evidence type="ECO:0000313" key="12">
    <source>
        <dbReference type="Proteomes" id="UP000070544"/>
    </source>
</evidence>
<dbReference type="Pfam" id="PF01061">
    <property type="entry name" value="ABC2_membrane"/>
    <property type="match status" value="1"/>
</dbReference>
<keyword evidence="2" id="KW-0813">Transport</keyword>
<feature type="transmembrane region" description="Helical" evidence="9">
    <location>
        <begin position="515"/>
        <end position="539"/>
    </location>
</feature>
<gene>
    <name evidence="11" type="ORF">M427DRAFT_27398</name>
</gene>
<dbReference type="STRING" id="1344416.A0A139AYP9"/>
<dbReference type="InterPro" id="IPR027417">
    <property type="entry name" value="P-loop_NTPase"/>
</dbReference>
<keyword evidence="11" id="KW-0378">Hydrolase</keyword>
<reference evidence="11 12" key="1">
    <citation type="journal article" date="2015" name="Genome Biol. Evol.">
        <title>Phylogenomic analyses indicate that early fungi evolved digesting cell walls of algal ancestors of land plants.</title>
        <authorList>
            <person name="Chang Y."/>
            <person name="Wang S."/>
            <person name="Sekimoto S."/>
            <person name="Aerts A.L."/>
            <person name="Choi C."/>
            <person name="Clum A."/>
            <person name="LaButti K.M."/>
            <person name="Lindquist E.A."/>
            <person name="Yee Ngan C."/>
            <person name="Ohm R.A."/>
            <person name="Salamov A.A."/>
            <person name="Grigoriev I.V."/>
            <person name="Spatafora J.W."/>
            <person name="Berbee M.L."/>
        </authorList>
    </citation>
    <scope>NUCLEOTIDE SEQUENCE [LARGE SCALE GENOMIC DNA]</scope>
    <source>
        <strain evidence="11 12">JEL478</strain>
    </source>
</reference>
<evidence type="ECO:0000256" key="1">
    <source>
        <dbReference type="ARBA" id="ARBA00004141"/>
    </source>
</evidence>